<comment type="caution">
    <text evidence="1">The sequence shown here is derived from an EMBL/GenBank/DDBJ whole genome shotgun (WGS) entry which is preliminary data.</text>
</comment>
<dbReference type="PANTHER" id="PTHR46390">
    <property type="entry name" value="MANNOSE-1-PHOSPHATE GUANYLYLTRANSFERASE"/>
    <property type="match status" value="1"/>
</dbReference>
<organism evidence="1">
    <name type="scientific">marine sediment metagenome</name>
    <dbReference type="NCBI Taxonomy" id="412755"/>
    <lineage>
        <taxon>unclassified sequences</taxon>
        <taxon>metagenomes</taxon>
        <taxon>ecological metagenomes</taxon>
    </lineage>
</organism>
<dbReference type="EMBL" id="BART01037786">
    <property type="protein sequence ID" value="GAH11006.1"/>
    <property type="molecule type" value="Genomic_DNA"/>
</dbReference>
<sequence>MPKLYRGLLEIQKALGTSKEERTIEKVYRKLDKASIDYGIMEKARNTLVVKADYLWDDVGNWQA</sequence>
<name>X1CRG8_9ZZZZ</name>
<proteinExistence type="predicted"/>
<dbReference type="PANTHER" id="PTHR46390:SF1">
    <property type="entry name" value="MANNOSE-1-PHOSPHATE GUANYLYLTRANSFERASE"/>
    <property type="match status" value="1"/>
</dbReference>
<accession>X1CRG8</accession>
<dbReference type="Gene3D" id="3.90.550.10">
    <property type="entry name" value="Spore Coat Polysaccharide Biosynthesis Protein SpsA, Chain A"/>
    <property type="match status" value="1"/>
</dbReference>
<feature type="non-terminal residue" evidence="1">
    <location>
        <position position="64"/>
    </location>
</feature>
<protein>
    <submittedName>
        <fullName evidence="1">Uncharacterized protein</fullName>
    </submittedName>
</protein>
<dbReference type="GO" id="GO:0009298">
    <property type="term" value="P:GDP-mannose biosynthetic process"/>
    <property type="evidence" value="ECO:0007669"/>
    <property type="project" value="TreeGrafter"/>
</dbReference>
<dbReference type="InterPro" id="IPR029044">
    <property type="entry name" value="Nucleotide-diphossugar_trans"/>
</dbReference>
<reference evidence="1" key="1">
    <citation type="journal article" date="2014" name="Front. Microbiol.">
        <title>High frequency of phylogenetically diverse reductive dehalogenase-homologous genes in deep subseafloor sedimentary metagenomes.</title>
        <authorList>
            <person name="Kawai M."/>
            <person name="Futagami T."/>
            <person name="Toyoda A."/>
            <person name="Takaki Y."/>
            <person name="Nishi S."/>
            <person name="Hori S."/>
            <person name="Arai W."/>
            <person name="Tsubouchi T."/>
            <person name="Morono Y."/>
            <person name="Uchiyama I."/>
            <person name="Ito T."/>
            <person name="Fujiyama A."/>
            <person name="Inagaki F."/>
            <person name="Takami H."/>
        </authorList>
    </citation>
    <scope>NUCLEOTIDE SEQUENCE</scope>
    <source>
        <strain evidence="1">Expedition CK06-06</strain>
    </source>
</reference>
<dbReference type="GO" id="GO:0004475">
    <property type="term" value="F:mannose-1-phosphate guanylyltransferase (GTP) activity"/>
    <property type="evidence" value="ECO:0007669"/>
    <property type="project" value="TreeGrafter"/>
</dbReference>
<dbReference type="SUPFAM" id="SSF53448">
    <property type="entry name" value="Nucleotide-diphospho-sugar transferases"/>
    <property type="match status" value="1"/>
</dbReference>
<dbReference type="InterPro" id="IPR051161">
    <property type="entry name" value="Mannose-6P_isomerase_type2"/>
</dbReference>
<dbReference type="AlphaFoldDB" id="X1CRG8"/>
<gene>
    <name evidence="1" type="ORF">S01H4_63036</name>
</gene>
<evidence type="ECO:0000313" key="1">
    <source>
        <dbReference type="EMBL" id="GAH11006.1"/>
    </source>
</evidence>